<dbReference type="PANTHER" id="PTHR39142:SF1">
    <property type="entry name" value="AEL197CP"/>
    <property type="match status" value="1"/>
</dbReference>
<dbReference type="EMBL" id="LGSR01000022">
    <property type="protein sequence ID" value="KOS17708.1"/>
    <property type="molecule type" value="Genomic_DNA"/>
</dbReference>
<dbReference type="Pfam" id="PF12929">
    <property type="entry name" value="Mid1"/>
    <property type="match status" value="1"/>
</dbReference>
<protein>
    <submittedName>
        <fullName evidence="3">Calcium influx-promoting protein ehs1</fullName>
    </submittedName>
</protein>
<dbReference type="OrthoDB" id="5405745at2759"/>
<reference evidence="3 4" key="1">
    <citation type="submission" date="2015-07" db="EMBL/GenBank/DDBJ databases">
        <title>The genome of the fungus Escovopsis weberi, a specialized disease agent of ant agriculture.</title>
        <authorList>
            <person name="de Man T.J."/>
            <person name="Stajich J.E."/>
            <person name="Kubicek C.P."/>
            <person name="Chenthamara K."/>
            <person name="Atanasova L."/>
            <person name="Druzhinina I.S."/>
            <person name="Birnbaum S."/>
            <person name="Barribeau S.M."/>
            <person name="Teiling C."/>
            <person name="Suen G."/>
            <person name="Currie C."/>
            <person name="Gerardo N.M."/>
        </authorList>
    </citation>
    <scope>NUCLEOTIDE SEQUENCE [LARGE SCALE GENOMIC DNA]</scope>
</reference>
<dbReference type="AlphaFoldDB" id="A0A0M8MSS9"/>
<feature type="chain" id="PRO_5005818670" evidence="2">
    <location>
        <begin position="37"/>
        <end position="629"/>
    </location>
</feature>
<accession>A0A0M8MSS9</accession>
<comment type="caution">
    <text evidence="3">The sequence shown here is derived from an EMBL/GenBank/DDBJ whole genome shotgun (WGS) entry which is preliminary data.</text>
</comment>
<dbReference type="InterPro" id="IPR024338">
    <property type="entry name" value="MID1/Yam8"/>
</dbReference>
<keyword evidence="2" id="KW-0732">Signal</keyword>
<dbReference type="Proteomes" id="UP000053831">
    <property type="component" value="Unassembled WGS sequence"/>
</dbReference>
<evidence type="ECO:0000256" key="1">
    <source>
        <dbReference type="SAM" id="MobiDB-lite"/>
    </source>
</evidence>
<gene>
    <name evidence="3" type="ORF">ESCO_002528</name>
</gene>
<dbReference type="GO" id="GO:0005262">
    <property type="term" value="F:calcium channel activity"/>
    <property type="evidence" value="ECO:0007669"/>
    <property type="project" value="InterPro"/>
</dbReference>
<evidence type="ECO:0000256" key="2">
    <source>
        <dbReference type="SAM" id="SignalP"/>
    </source>
</evidence>
<dbReference type="PANTHER" id="PTHR39142">
    <property type="entry name" value="MID1P"/>
    <property type="match status" value="1"/>
</dbReference>
<name>A0A0M8MSS9_ESCWE</name>
<proteinExistence type="predicted"/>
<keyword evidence="4" id="KW-1185">Reference proteome</keyword>
<feature type="region of interest" description="Disordered" evidence="1">
    <location>
        <begin position="125"/>
        <end position="151"/>
    </location>
</feature>
<dbReference type="GO" id="GO:0098703">
    <property type="term" value="P:calcium ion import across plasma membrane"/>
    <property type="evidence" value="ECO:0007669"/>
    <property type="project" value="InterPro"/>
</dbReference>
<sequence length="629" mass="67941">MPLRPFQSRLVSLSTTLPLLLLLLSLVPSSPSAALAAEGPADQRPQDLFLDSAEAFLGGQDDAVDGSYEPGFELFDRDIIGRAAAGVTVLSKNERQALNLIPGGTACYVFQKSTIFAGNRRRRGLFGDDDDGHDNHHDGNDVTAPPPPPSNARMVYLSANTCLQPNHVSPSPMAPAPPQLRMYVSNSTQPGCLGAPANKTVIQTQTFDRGAAMIALEAEGDVYITIEAPKEAASDGFDGVYNFEVAASTDGFFHSYDTVGGQLLWMDSDSSSSLFVTRNLTAERTDTSRIMSAGPQFELFVVEKQISAVNGLLYSACGLRNNVALASKRLDDGAFNNGDMVRTKITTIGAGKLPKQQFYFDGLNSSTSYSAILYKPGNVTAAAGGGVVYIGTDFQTSAGTNCRVITDLEFCTEVQWAAPGNNVLNNSELARVYDDYARAMYANFDKVMMQIPCEAPPTQRYSLVKTCDDCRLAYRRWLCTVSIPRCEDFSKQNNFTVVRNAGQPFPNGTALPADLARPLKALPASNSSRNSFIDEHIAPGPYKEILPCADVCYEVVQSCPAAISFTCPLPNMVSFNASYGMREGFDDDVFRCNYPGEPRTRFTAAGAVLGRSGFSILGFVSFTLAMQLL</sequence>
<evidence type="ECO:0000313" key="3">
    <source>
        <dbReference type="EMBL" id="KOS17708.1"/>
    </source>
</evidence>
<evidence type="ECO:0000313" key="4">
    <source>
        <dbReference type="Proteomes" id="UP000053831"/>
    </source>
</evidence>
<organism evidence="3 4">
    <name type="scientific">Escovopsis weberi</name>
    <dbReference type="NCBI Taxonomy" id="150374"/>
    <lineage>
        <taxon>Eukaryota</taxon>
        <taxon>Fungi</taxon>
        <taxon>Dikarya</taxon>
        <taxon>Ascomycota</taxon>
        <taxon>Pezizomycotina</taxon>
        <taxon>Sordariomycetes</taxon>
        <taxon>Hypocreomycetidae</taxon>
        <taxon>Hypocreales</taxon>
        <taxon>Hypocreaceae</taxon>
        <taxon>Escovopsis</taxon>
    </lineage>
</organism>
<feature type="signal peptide" evidence="2">
    <location>
        <begin position="1"/>
        <end position="36"/>
    </location>
</feature>
<dbReference type="STRING" id="150374.A0A0M8MSS9"/>